<accession>A0A6M7WRI6</accession>
<evidence type="ECO:0000313" key="2">
    <source>
        <dbReference type="EMBL" id="QKD06690.1"/>
    </source>
</evidence>
<reference evidence="2 3" key="1">
    <citation type="submission" date="2018-10" db="EMBL/GenBank/DDBJ databases">
        <authorList>
            <person name="Perry B.J."/>
            <person name="Sullivan J.T."/>
            <person name="Murphy R.J.T."/>
            <person name="Ramsay J.P."/>
            <person name="Ronson C.W."/>
        </authorList>
    </citation>
    <scope>NUCLEOTIDE SEQUENCE [LARGE SCALE GENOMIC DNA]</scope>
    <source>
        <strain evidence="2 3">R88b</strain>
    </source>
</reference>
<evidence type="ECO:0000259" key="1">
    <source>
        <dbReference type="Pfam" id="PF02129"/>
    </source>
</evidence>
<organism evidence="2 3">
    <name type="scientific">Mesorhizobium loti R88b</name>
    <dbReference type="NCBI Taxonomy" id="935548"/>
    <lineage>
        <taxon>Bacteria</taxon>
        <taxon>Pseudomonadati</taxon>
        <taxon>Pseudomonadota</taxon>
        <taxon>Alphaproteobacteria</taxon>
        <taxon>Hyphomicrobiales</taxon>
        <taxon>Phyllobacteriaceae</taxon>
        <taxon>Mesorhizobium</taxon>
    </lineage>
</organism>
<dbReference type="SUPFAM" id="SSF53474">
    <property type="entry name" value="alpha/beta-Hydrolases"/>
    <property type="match status" value="1"/>
</dbReference>
<dbReference type="Gene3D" id="1.10.10.800">
    <property type="match status" value="1"/>
</dbReference>
<sequence>MKKDVSFDSAGLKLAAHLYAPDSANGARLPAIVIGHPGSGVKEQAAGLYAKLLAEQGYLTLAFDAAYQGESEGDPRGLEDPGQRVEDIKAAVLYLSARDDVDLNRIGVLGICASGGYAITAAVADHRIKAVATISAVDISRLFRLGADGRQPAGVFQSMLEAAAMARTTQARGAPMGVIPLFPDEEQARAGGQHLYEGWEYYCTDRARHERSAKFFTWNSVDRIASSDAFRFIEMISPRPLLMIVGTAALTSWMTADAIADAREPKELCSIDGATHVALYDKDEFVMPAIRKLAEFFDTKPSAASNPVTTPVS</sequence>
<dbReference type="EMBL" id="CP033367">
    <property type="protein sequence ID" value="QKD06690.1"/>
    <property type="molecule type" value="Genomic_DNA"/>
</dbReference>
<dbReference type="InterPro" id="IPR029058">
    <property type="entry name" value="AB_hydrolase_fold"/>
</dbReference>
<evidence type="ECO:0000313" key="3">
    <source>
        <dbReference type="Proteomes" id="UP000503017"/>
    </source>
</evidence>
<dbReference type="Gene3D" id="3.40.50.1820">
    <property type="entry name" value="alpha/beta hydrolase"/>
    <property type="match status" value="1"/>
</dbReference>
<dbReference type="InterPro" id="IPR051411">
    <property type="entry name" value="Polyketide_trans_af380"/>
</dbReference>
<proteinExistence type="predicted"/>
<name>A0A6M7WRI6_RHILI</name>
<feature type="domain" description="Xaa-Pro dipeptidyl-peptidase-like" evidence="1">
    <location>
        <begin position="11"/>
        <end position="141"/>
    </location>
</feature>
<dbReference type="InterPro" id="IPR000383">
    <property type="entry name" value="Xaa-Pro-like_dom"/>
</dbReference>
<dbReference type="AlphaFoldDB" id="A0A6M7WRI6"/>
<dbReference type="Pfam" id="PF02129">
    <property type="entry name" value="Peptidase_S15"/>
    <property type="match status" value="1"/>
</dbReference>
<keyword evidence="2" id="KW-0378">Hydrolase</keyword>
<dbReference type="GO" id="GO:0016787">
    <property type="term" value="F:hydrolase activity"/>
    <property type="evidence" value="ECO:0007669"/>
    <property type="project" value="UniProtKB-KW"/>
</dbReference>
<dbReference type="RefSeq" id="WP_027033712.1">
    <property type="nucleotide sequence ID" value="NZ_CP033367.1"/>
</dbReference>
<protein>
    <submittedName>
        <fullName evidence="2">Alpha/beta hydrolase</fullName>
    </submittedName>
</protein>
<gene>
    <name evidence="2" type="ORF">EB235_30730</name>
</gene>
<dbReference type="PANTHER" id="PTHR47751">
    <property type="entry name" value="SUPERFAMILY HYDROLASE, PUTATIVE (AFU_ORTHOLOGUE AFUA_2G16580)-RELATED"/>
    <property type="match status" value="1"/>
</dbReference>
<dbReference type="Proteomes" id="UP000503017">
    <property type="component" value="Chromosome"/>
</dbReference>
<dbReference type="PANTHER" id="PTHR47751:SF1">
    <property type="entry name" value="SUPERFAMILY HYDROLASE, PUTATIVE (AFU_ORTHOLOGUE AFUA_2G16580)-RELATED"/>
    <property type="match status" value="1"/>
</dbReference>